<dbReference type="Proteomes" id="UP000246991">
    <property type="component" value="Unassembled WGS sequence"/>
</dbReference>
<evidence type="ECO:0000313" key="3">
    <source>
        <dbReference type="Proteomes" id="UP000246991"/>
    </source>
</evidence>
<comment type="caution">
    <text evidence="2">The sequence shown here is derived from an EMBL/GenBank/DDBJ whole genome shotgun (WGS) entry which is preliminary data.</text>
</comment>
<dbReference type="AlphaFoldDB" id="A0A317SHW4"/>
<dbReference type="GO" id="GO:0010961">
    <property type="term" value="P:intracellular magnesium ion homeostasis"/>
    <property type="evidence" value="ECO:0007669"/>
    <property type="project" value="TreeGrafter"/>
</dbReference>
<proteinExistence type="predicted"/>
<organism evidence="2 3">
    <name type="scientific">Tuber magnatum</name>
    <name type="common">white Piedmont truffle</name>
    <dbReference type="NCBI Taxonomy" id="42249"/>
    <lineage>
        <taxon>Eukaryota</taxon>
        <taxon>Fungi</taxon>
        <taxon>Dikarya</taxon>
        <taxon>Ascomycota</taxon>
        <taxon>Pezizomycotina</taxon>
        <taxon>Pezizomycetes</taxon>
        <taxon>Pezizales</taxon>
        <taxon>Tuberaceae</taxon>
        <taxon>Tuber</taxon>
    </lineage>
</organism>
<dbReference type="PANTHER" id="PTHR21535:SF55">
    <property type="entry name" value="MAGNESIUM TRANSPORTER ALR1-RELATED"/>
    <property type="match status" value="1"/>
</dbReference>
<dbReference type="EMBL" id="PYWC01000068">
    <property type="protein sequence ID" value="PWW74084.1"/>
    <property type="molecule type" value="Genomic_DNA"/>
</dbReference>
<dbReference type="SUPFAM" id="SSF143865">
    <property type="entry name" value="CorA soluble domain-like"/>
    <property type="match status" value="1"/>
</dbReference>
<dbReference type="GO" id="GO:0005886">
    <property type="term" value="C:plasma membrane"/>
    <property type="evidence" value="ECO:0007669"/>
    <property type="project" value="TreeGrafter"/>
</dbReference>
<evidence type="ECO:0000313" key="2">
    <source>
        <dbReference type="EMBL" id="PWW74084.1"/>
    </source>
</evidence>
<dbReference type="PANTHER" id="PTHR21535">
    <property type="entry name" value="MAGNESIUM AND COBALT TRANSPORT PROTEIN/MITOCHONDRIAL IMPORT INNER MEMBRANE TRANSLOCASE SUBUNIT TIM8"/>
    <property type="match status" value="1"/>
</dbReference>
<gene>
    <name evidence="2" type="ORF">C7212DRAFT_331362</name>
</gene>
<keyword evidence="3" id="KW-1185">Reference proteome</keyword>
<sequence>MYEFVAGQSHAGPCERRRKMSACGDIIGSRYFDQIKAKEDLSAAPGSVGKEAPISSTPPTNNEKAGLWNTPTTPRHRRVSNPDRFSFFSSEGDAMIHAPEIGDLPRDGETLHELFRGRQGVWWLDCYGPTTEELAMLMKAFAIHPVTSEDIWVQETREKVELFRSYFWIL</sequence>
<accession>A0A317SHW4</accession>
<protein>
    <submittedName>
        <fullName evidence="2">Uncharacterized protein</fullName>
    </submittedName>
</protein>
<reference evidence="2 3" key="1">
    <citation type="submission" date="2018-03" db="EMBL/GenBank/DDBJ databases">
        <title>Genomes of Pezizomycetes fungi and the evolution of truffles.</title>
        <authorList>
            <person name="Murat C."/>
            <person name="Payen T."/>
            <person name="Noel B."/>
            <person name="Kuo A."/>
            <person name="Martin F.M."/>
        </authorList>
    </citation>
    <scope>NUCLEOTIDE SEQUENCE [LARGE SCALE GENOMIC DNA]</scope>
    <source>
        <strain evidence="2">091103-1</strain>
    </source>
</reference>
<feature type="compositionally biased region" description="Polar residues" evidence="1">
    <location>
        <begin position="54"/>
        <end position="73"/>
    </location>
</feature>
<dbReference type="STRING" id="42249.A0A317SHW4"/>
<name>A0A317SHW4_9PEZI</name>
<evidence type="ECO:0000256" key="1">
    <source>
        <dbReference type="SAM" id="MobiDB-lite"/>
    </source>
</evidence>
<dbReference type="OrthoDB" id="29879at2759"/>
<dbReference type="GO" id="GO:0015095">
    <property type="term" value="F:magnesium ion transmembrane transporter activity"/>
    <property type="evidence" value="ECO:0007669"/>
    <property type="project" value="TreeGrafter"/>
</dbReference>
<feature type="region of interest" description="Disordered" evidence="1">
    <location>
        <begin position="43"/>
        <end position="80"/>
    </location>
</feature>
<dbReference type="Gene3D" id="3.30.460.20">
    <property type="entry name" value="CorA soluble domain-like"/>
    <property type="match status" value="1"/>
</dbReference>
<dbReference type="InterPro" id="IPR045861">
    <property type="entry name" value="CorA_cytoplasmic_dom"/>
</dbReference>